<reference evidence="1" key="1">
    <citation type="thesis" date="2020" institute="ProQuest LLC" country="789 East Eisenhower Parkway, Ann Arbor, MI, USA">
        <title>Comparative Genomics and Chromosome Evolution.</title>
        <authorList>
            <person name="Mudd A.B."/>
        </authorList>
    </citation>
    <scope>NUCLEOTIDE SEQUENCE</scope>
    <source>
        <strain evidence="1">237g6f4</strain>
        <tissue evidence="1">Blood</tissue>
    </source>
</reference>
<accession>A0AAV6ZG71</accession>
<sequence>MKTRDSKYLYTIICDGSALPAARNIPKSWPRTSPRENKQRPKLLILHSQLRPQRTHPHLSPSMMSPPEEIRIITAADSKEGKYLYIIIIIEKCLIIPDLS</sequence>
<dbReference type="EMBL" id="WNYA01001919">
    <property type="protein sequence ID" value="KAG8544873.1"/>
    <property type="molecule type" value="Genomic_DNA"/>
</dbReference>
<evidence type="ECO:0000313" key="1">
    <source>
        <dbReference type="EMBL" id="KAG8544873.1"/>
    </source>
</evidence>
<protein>
    <submittedName>
        <fullName evidence="1">Uncharacterized protein</fullName>
    </submittedName>
</protein>
<comment type="caution">
    <text evidence="1">The sequence shown here is derived from an EMBL/GenBank/DDBJ whole genome shotgun (WGS) entry which is preliminary data.</text>
</comment>
<name>A0AAV6ZG71_ENGPU</name>
<dbReference type="Proteomes" id="UP000824782">
    <property type="component" value="Unassembled WGS sequence"/>
</dbReference>
<proteinExistence type="predicted"/>
<dbReference type="AlphaFoldDB" id="A0AAV6ZG71"/>
<keyword evidence="2" id="KW-1185">Reference proteome</keyword>
<organism evidence="1 2">
    <name type="scientific">Engystomops pustulosus</name>
    <name type="common">Tungara frog</name>
    <name type="synonym">Physalaemus pustulosus</name>
    <dbReference type="NCBI Taxonomy" id="76066"/>
    <lineage>
        <taxon>Eukaryota</taxon>
        <taxon>Metazoa</taxon>
        <taxon>Chordata</taxon>
        <taxon>Craniata</taxon>
        <taxon>Vertebrata</taxon>
        <taxon>Euteleostomi</taxon>
        <taxon>Amphibia</taxon>
        <taxon>Batrachia</taxon>
        <taxon>Anura</taxon>
        <taxon>Neobatrachia</taxon>
        <taxon>Hyloidea</taxon>
        <taxon>Leptodactylidae</taxon>
        <taxon>Leiuperinae</taxon>
        <taxon>Engystomops</taxon>
    </lineage>
</organism>
<gene>
    <name evidence="1" type="ORF">GDO81_021684</name>
</gene>
<evidence type="ECO:0000313" key="2">
    <source>
        <dbReference type="Proteomes" id="UP000824782"/>
    </source>
</evidence>